<dbReference type="Pfam" id="PF00852">
    <property type="entry name" value="Glyco_transf_10"/>
    <property type="match status" value="1"/>
</dbReference>
<dbReference type="Proteomes" id="UP000037460">
    <property type="component" value="Unassembled WGS sequence"/>
</dbReference>
<dbReference type="EMBL" id="JWZX01002830">
    <property type="protein sequence ID" value="KOO26598.1"/>
    <property type="molecule type" value="Genomic_DNA"/>
</dbReference>
<feature type="domain" description="Fucosyltransferase C-terminal" evidence="2">
    <location>
        <begin position="168"/>
        <end position="298"/>
    </location>
</feature>
<keyword evidence="1" id="KW-0472">Membrane</keyword>
<dbReference type="InterPro" id="IPR038577">
    <property type="entry name" value="GT10-like_C_sf"/>
</dbReference>
<sequence>MPSWPSTLLTISFDGDINELGPGFQQLVPDWSMSQRVDVADVETHLGPRLGGARPARAVLGWCNSTHGIVYLAGGGQFEADYYVRHAHLGSSPWPEVPHGQRNRTNFLHFVEAPAHFEGPPLAHGYQGFVANTREATIWRPLITLANVHEAVRGLAFNPSRDTIGIWTDHCYPHTRRGLISELVASNMPVRSFGRCRHNTGLLGTPSQHTMYSRLERPEDDCRSNRIIVAIENNNCVDWVSGNLLAALRCGAIPLLYQINGLPDYASLYGPFPHINASRLGWQQEVEQVMRNDSYYHELLHRYKKLQRAASATSAAISASAGGATTRAPSTFIAHGDSSYHCAWYDKAVHGAYVSSP</sequence>
<dbReference type="AlphaFoldDB" id="A0A0M0JK30"/>
<gene>
    <name evidence="3" type="ORF">Ctob_013444</name>
</gene>
<proteinExistence type="inferred from homology"/>
<evidence type="ECO:0000259" key="2">
    <source>
        <dbReference type="Pfam" id="PF00852"/>
    </source>
</evidence>
<dbReference type="EC" id="2.4.1.-" evidence="1"/>
<reference evidence="4" key="1">
    <citation type="journal article" date="2015" name="PLoS Genet.">
        <title>Genome Sequence and Transcriptome Analyses of Chrysochromulina tobin: Metabolic Tools for Enhanced Algal Fitness in the Prominent Order Prymnesiales (Haptophyceae).</title>
        <authorList>
            <person name="Hovde B.T."/>
            <person name="Deodato C.R."/>
            <person name="Hunsperger H.M."/>
            <person name="Ryken S.A."/>
            <person name="Yost W."/>
            <person name="Jha R.K."/>
            <person name="Patterson J."/>
            <person name="Monnat R.J. Jr."/>
            <person name="Barlow S.B."/>
            <person name="Starkenburg S.R."/>
            <person name="Cattolico R.A."/>
        </authorList>
    </citation>
    <scope>NUCLEOTIDE SEQUENCE</scope>
    <source>
        <strain evidence="4">CCMP291</strain>
    </source>
</reference>
<dbReference type="SUPFAM" id="SSF53756">
    <property type="entry name" value="UDP-Glycosyltransferase/glycogen phosphorylase"/>
    <property type="match status" value="1"/>
</dbReference>
<comment type="subcellular location">
    <subcellularLocation>
        <location evidence="1">Golgi apparatus</location>
        <location evidence="1">Golgi stack membrane</location>
        <topology evidence="1">Single-pass type II membrane protein</topology>
    </subcellularLocation>
</comment>
<comment type="similarity">
    <text evidence="1">Belongs to the glycosyltransferase 10 family.</text>
</comment>
<dbReference type="UniPathway" id="UPA00378"/>
<name>A0A0M0JK30_9EUKA</name>
<dbReference type="OrthoDB" id="427096at2759"/>
<dbReference type="InterPro" id="IPR055270">
    <property type="entry name" value="Glyco_tran_10_C"/>
</dbReference>
<comment type="caution">
    <text evidence="3">The sequence shown here is derived from an EMBL/GenBank/DDBJ whole genome shotgun (WGS) entry which is preliminary data.</text>
</comment>
<keyword evidence="1" id="KW-0808">Transferase</keyword>
<evidence type="ECO:0000313" key="4">
    <source>
        <dbReference type="Proteomes" id="UP000037460"/>
    </source>
</evidence>
<dbReference type="Gene3D" id="3.40.50.11660">
    <property type="entry name" value="Glycosyl transferase family 10, C-terminal domain"/>
    <property type="match status" value="1"/>
</dbReference>
<dbReference type="GO" id="GO:0016757">
    <property type="term" value="F:glycosyltransferase activity"/>
    <property type="evidence" value="ECO:0007669"/>
    <property type="project" value="UniProtKB-UniRule"/>
</dbReference>
<organism evidence="3 4">
    <name type="scientific">Chrysochromulina tobinii</name>
    <dbReference type="NCBI Taxonomy" id="1460289"/>
    <lineage>
        <taxon>Eukaryota</taxon>
        <taxon>Haptista</taxon>
        <taxon>Haptophyta</taxon>
        <taxon>Prymnesiophyceae</taxon>
        <taxon>Prymnesiales</taxon>
        <taxon>Chrysochromulinaceae</taxon>
        <taxon>Chrysochromulina</taxon>
    </lineage>
</organism>
<keyword evidence="1" id="KW-0333">Golgi apparatus</keyword>
<evidence type="ECO:0000256" key="1">
    <source>
        <dbReference type="RuleBase" id="RU003832"/>
    </source>
</evidence>
<protein>
    <recommendedName>
        <fullName evidence="1">Fucosyltransferase</fullName>
        <ecNumber evidence="1">2.4.1.-</ecNumber>
    </recommendedName>
</protein>
<keyword evidence="4" id="KW-1185">Reference proteome</keyword>
<dbReference type="GO" id="GO:0032580">
    <property type="term" value="C:Golgi cisterna membrane"/>
    <property type="evidence" value="ECO:0007669"/>
    <property type="project" value="UniProtKB-SubCell"/>
</dbReference>
<keyword evidence="1" id="KW-0328">Glycosyltransferase</keyword>
<accession>A0A0M0JK30</accession>
<keyword evidence="1" id="KW-0812">Transmembrane</keyword>
<evidence type="ECO:0000313" key="3">
    <source>
        <dbReference type="EMBL" id="KOO26598.1"/>
    </source>
</evidence>